<gene>
    <name evidence="2" type="ORF">ANN_01013</name>
</gene>
<sequence length="251" mass="29377">MECIEYKLYKRTGEKAEKSEKSHVVRSQRKSIFGDLCDHRIRIWYYFERGLLVFTNINRYKEHGLLMFTFDVDGAYVTELVVVGLSASCFVSCEGVFVWCNVESKTLRCNPVGSLTIGRPSVLYRRRLVKYFSRRERVVLIVYKIFNENVRLNRNFMKVVVQAVIYLAKQELPFRGHDEQVSSHNRGNFKELLQTLLSVSSDEVRNQYNKIKCVFSGESKTIQNELIECISDYVCNQIKKEVNETVFFIAN</sequence>
<dbReference type="Proteomes" id="UP001148838">
    <property type="component" value="Unassembled WGS sequence"/>
</dbReference>
<evidence type="ECO:0000313" key="2">
    <source>
        <dbReference type="EMBL" id="KAJ4449610.1"/>
    </source>
</evidence>
<feature type="domain" description="DUF4371" evidence="1">
    <location>
        <begin position="155"/>
        <end position="247"/>
    </location>
</feature>
<evidence type="ECO:0000313" key="3">
    <source>
        <dbReference type="Proteomes" id="UP001148838"/>
    </source>
</evidence>
<dbReference type="Pfam" id="PF14291">
    <property type="entry name" value="DUF4371"/>
    <property type="match status" value="1"/>
</dbReference>
<dbReference type="PANTHER" id="PTHR45749:SF28">
    <property type="entry name" value="ZINC FINGER MYM-TYPE PROTEIN 1-LIKE-RELATED"/>
    <property type="match status" value="1"/>
</dbReference>
<reference evidence="2 3" key="1">
    <citation type="journal article" date="2022" name="Allergy">
        <title>Genome assembly and annotation of Periplaneta americana reveal a comprehensive cockroach allergen profile.</title>
        <authorList>
            <person name="Wang L."/>
            <person name="Xiong Q."/>
            <person name="Saelim N."/>
            <person name="Wang L."/>
            <person name="Nong W."/>
            <person name="Wan A.T."/>
            <person name="Shi M."/>
            <person name="Liu X."/>
            <person name="Cao Q."/>
            <person name="Hui J.H.L."/>
            <person name="Sookrung N."/>
            <person name="Leung T.F."/>
            <person name="Tungtrongchitr A."/>
            <person name="Tsui S.K.W."/>
        </authorList>
    </citation>
    <scope>NUCLEOTIDE SEQUENCE [LARGE SCALE GENOMIC DNA]</scope>
    <source>
        <strain evidence="2">PWHHKU_190912</strain>
    </source>
</reference>
<dbReference type="EMBL" id="JAJSOF020000003">
    <property type="protein sequence ID" value="KAJ4449610.1"/>
    <property type="molecule type" value="Genomic_DNA"/>
</dbReference>
<dbReference type="PANTHER" id="PTHR45749">
    <property type="match status" value="1"/>
</dbReference>
<accession>A0ABQ8TWF9</accession>
<comment type="caution">
    <text evidence="2">The sequence shown here is derived from an EMBL/GenBank/DDBJ whole genome shotgun (WGS) entry which is preliminary data.</text>
</comment>
<proteinExistence type="predicted"/>
<dbReference type="InterPro" id="IPR025398">
    <property type="entry name" value="DUF4371"/>
</dbReference>
<keyword evidence="3" id="KW-1185">Reference proteome</keyword>
<evidence type="ECO:0000259" key="1">
    <source>
        <dbReference type="Pfam" id="PF14291"/>
    </source>
</evidence>
<name>A0ABQ8TWF9_PERAM</name>
<protein>
    <recommendedName>
        <fullName evidence="1">DUF4371 domain-containing protein</fullName>
    </recommendedName>
</protein>
<organism evidence="2 3">
    <name type="scientific">Periplaneta americana</name>
    <name type="common">American cockroach</name>
    <name type="synonym">Blatta americana</name>
    <dbReference type="NCBI Taxonomy" id="6978"/>
    <lineage>
        <taxon>Eukaryota</taxon>
        <taxon>Metazoa</taxon>
        <taxon>Ecdysozoa</taxon>
        <taxon>Arthropoda</taxon>
        <taxon>Hexapoda</taxon>
        <taxon>Insecta</taxon>
        <taxon>Pterygota</taxon>
        <taxon>Neoptera</taxon>
        <taxon>Polyneoptera</taxon>
        <taxon>Dictyoptera</taxon>
        <taxon>Blattodea</taxon>
        <taxon>Blattoidea</taxon>
        <taxon>Blattidae</taxon>
        <taxon>Blattinae</taxon>
        <taxon>Periplaneta</taxon>
    </lineage>
</organism>